<dbReference type="Proteomes" id="UP001205748">
    <property type="component" value="Unassembled WGS sequence"/>
</dbReference>
<proteinExistence type="inferred from homology"/>
<evidence type="ECO:0000313" key="5">
    <source>
        <dbReference type="Proteomes" id="UP001205748"/>
    </source>
</evidence>
<evidence type="ECO:0000256" key="2">
    <source>
        <dbReference type="SAM" id="Coils"/>
    </source>
</evidence>
<evidence type="ECO:0000256" key="1">
    <source>
        <dbReference type="ARBA" id="ARBA00009108"/>
    </source>
</evidence>
<comment type="similarity">
    <text evidence="1">Belongs to the UPF0749 family.</text>
</comment>
<keyword evidence="3" id="KW-1133">Transmembrane helix</keyword>
<dbReference type="AlphaFoldDB" id="A0AAE3HFD1"/>
<sequence>MRNNNKLWIIMITFMITGIITSIQFKQDKNRTDIITMKSLYEEQKNIDNENLEIERLGKTLVELEEKLKSYQSKEYGDEDIVSSLEEELEANKIAAGFKELQGPGISIHMKDSEQLGDAQDVMNFVIHNSDVLQIINDLRSGDAERIAINGSPVGWDSEIDCNGATIRVGNDIFAPPFIVEAIGDPQKLEGILNAPNSIVQLMKIWDIQIDIQQVDNITIRGINSTPTYKYLKKDEEGDKR</sequence>
<dbReference type="EMBL" id="JANKAS010000002">
    <property type="protein sequence ID" value="MCR1898024.1"/>
    <property type="molecule type" value="Genomic_DNA"/>
</dbReference>
<keyword evidence="3" id="KW-0472">Membrane</keyword>
<keyword evidence="2" id="KW-0175">Coiled coil</keyword>
<accession>A0AAE3HFD1</accession>
<keyword evidence="5" id="KW-1185">Reference proteome</keyword>
<protein>
    <submittedName>
        <fullName evidence="4">DUF881 domain-containing protein</fullName>
    </submittedName>
</protein>
<reference evidence="4" key="1">
    <citation type="submission" date="2022-07" db="EMBL/GenBank/DDBJ databases">
        <title>Enhanced cultured diversity of the mouse gut microbiota enables custom-made synthetic communities.</title>
        <authorList>
            <person name="Afrizal A."/>
        </authorList>
    </citation>
    <scope>NUCLEOTIDE SEQUENCE</scope>
    <source>
        <strain evidence="4">DSM 28593</strain>
    </source>
</reference>
<feature type="transmembrane region" description="Helical" evidence="3">
    <location>
        <begin position="7"/>
        <end position="25"/>
    </location>
</feature>
<dbReference type="Pfam" id="PF05949">
    <property type="entry name" value="DUF881"/>
    <property type="match status" value="1"/>
</dbReference>
<feature type="coiled-coil region" evidence="2">
    <location>
        <begin position="47"/>
        <end position="74"/>
    </location>
</feature>
<name>A0AAE3HFD1_9FIRM</name>
<organism evidence="4 5">
    <name type="scientific">Irregularibacter muris</name>
    <dbReference type="NCBI Taxonomy" id="1796619"/>
    <lineage>
        <taxon>Bacteria</taxon>
        <taxon>Bacillati</taxon>
        <taxon>Bacillota</taxon>
        <taxon>Clostridia</taxon>
        <taxon>Eubacteriales</taxon>
        <taxon>Eubacteriaceae</taxon>
        <taxon>Irregularibacter</taxon>
    </lineage>
</organism>
<dbReference type="InterPro" id="IPR010273">
    <property type="entry name" value="DUF881"/>
</dbReference>
<evidence type="ECO:0000313" key="4">
    <source>
        <dbReference type="EMBL" id="MCR1898024.1"/>
    </source>
</evidence>
<dbReference type="PANTHER" id="PTHR37313">
    <property type="entry name" value="UPF0749 PROTEIN RV1825"/>
    <property type="match status" value="1"/>
</dbReference>
<comment type="caution">
    <text evidence="4">The sequence shown here is derived from an EMBL/GenBank/DDBJ whole genome shotgun (WGS) entry which is preliminary data.</text>
</comment>
<evidence type="ECO:0000256" key="3">
    <source>
        <dbReference type="SAM" id="Phobius"/>
    </source>
</evidence>
<dbReference type="Gene3D" id="3.30.70.1880">
    <property type="entry name" value="Protein of unknown function DUF881"/>
    <property type="match status" value="1"/>
</dbReference>
<dbReference type="RefSeq" id="WP_257529489.1">
    <property type="nucleotide sequence ID" value="NZ_JANKAS010000002.1"/>
</dbReference>
<keyword evidence="3" id="KW-0812">Transmembrane</keyword>
<gene>
    <name evidence="4" type="ORF">NSA47_03345</name>
</gene>
<dbReference type="PANTHER" id="PTHR37313:SF2">
    <property type="entry name" value="UPF0749 PROTEIN YLXX"/>
    <property type="match status" value="1"/>
</dbReference>